<dbReference type="PANTHER" id="PTHR43272">
    <property type="entry name" value="LONG-CHAIN-FATTY-ACID--COA LIGASE"/>
    <property type="match status" value="1"/>
</dbReference>
<dbReference type="InterPro" id="IPR000873">
    <property type="entry name" value="AMP-dep_synth/lig_dom"/>
</dbReference>
<keyword evidence="3 13" id="KW-0547">Nucleotide-binding</keyword>
<evidence type="ECO:0000256" key="11">
    <source>
        <dbReference type="ARBA" id="ARBA00024565"/>
    </source>
</evidence>
<dbReference type="AlphaFoldDB" id="A0AAE9ISH7"/>
<dbReference type="CDD" id="cd05927">
    <property type="entry name" value="LC-FACS_euk"/>
    <property type="match status" value="1"/>
</dbReference>
<comment type="catalytic activity">
    <reaction evidence="7">
        <text>a long-chain fatty acid + ATP + CoA = a long-chain fatty acyl-CoA + AMP + diphosphate</text>
        <dbReference type="Rhea" id="RHEA:15421"/>
        <dbReference type="ChEBI" id="CHEBI:30616"/>
        <dbReference type="ChEBI" id="CHEBI:33019"/>
        <dbReference type="ChEBI" id="CHEBI:57287"/>
        <dbReference type="ChEBI" id="CHEBI:57560"/>
        <dbReference type="ChEBI" id="CHEBI:83139"/>
        <dbReference type="ChEBI" id="CHEBI:456215"/>
        <dbReference type="EC" id="6.2.1.3"/>
    </reaction>
    <physiologicalReaction direction="left-to-right" evidence="7">
        <dbReference type="Rhea" id="RHEA:15422"/>
    </physiologicalReaction>
</comment>
<dbReference type="InterPro" id="IPR042099">
    <property type="entry name" value="ANL_N_sf"/>
</dbReference>
<comment type="function">
    <text evidence="13">Catalyzes the conversion of long-chain fatty acids to their active form acyl-CoAs for both synthesis of cellular lipids, and degradation via beta-oxidation.</text>
</comment>
<organism evidence="15 16">
    <name type="scientific">Caenorhabditis briggsae</name>
    <dbReference type="NCBI Taxonomy" id="6238"/>
    <lineage>
        <taxon>Eukaryota</taxon>
        <taxon>Metazoa</taxon>
        <taxon>Ecdysozoa</taxon>
        <taxon>Nematoda</taxon>
        <taxon>Chromadorea</taxon>
        <taxon>Rhabditida</taxon>
        <taxon>Rhabditina</taxon>
        <taxon>Rhabditomorpha</taxon>
        <taxon>Rhabditoidea</taxon>
        <taxon>Rhabditidae</taxon>
        <taxon>Peloderinae</taxon>
        <taxon>Caenorhabditis</taxon>
    </lineage>
</organism>
<evidence type="ECO:0000256" key="7">
    <source>
        <dbReference type="ARBA" id="ARBA00024484"/>
    </source>
</evidence>
<evidence type="ECO:0000256" key="13">
    <source>
        <dbReference type="RuleBase" id="RU369030"/>
    </source>
</evidence>
<dbReference type="InterPro" id="IPR020845">
    <property type="entry name" value="AMP-binding_CS"/>
</dbReference>
<keyword evidence="2 13" id="KW-0436">Ligase</keyword>
<evidence type="ECO:0000313" key="16">
    <source>
        <dbReference type="Proteomes" id="UP000827892"/>
    </source>
</evidence>
<dbReference type="SUPFAM" id="SSF56801">
    <property type="entry name" value="Acetyl-CoA synthetase-like"/>
    <property type="match status" value="1"/>
</dbReference>
<evidence type="ECO:0000256" key="4">
    <source>
        <dbReference type="ARBA" id="ARBA00022832"/>
    </source>
</evidence>
<evidence type="ECO:0000256" key="6">
    <source>
        <dbReference type="ARBA" id="ARBA00024469"/>
    </source>
</evidence>
<proteinExistence type="inferred from homology"/>
<comment type="catalytic activity">
    <reaction evidence="12">
        <text>hexadecanoate + ATP + CoA = hexadecanoyl-CoA + AMP + diphosphate</text>
        <dbReference type="Rhea" id="RHEA:30751"/>
        <dbReference type="ChEBI" id="CHEBI:7896"/>
        <dbReference type="ChEBI" id="CHEBI:30616"/>
        <dbReference type="ChEBI" id="CHEBI:33019"/>
        <dbReference type="ChEBI" id="CHEBI:57287"/>
        <dbReference type="ChEBI" id="CHEBI:57379"/>
        <dbReference type="ChEBI" id="CHEBI:456215"/>
    </reaction>
    <physiologicalReaction direction="left-to-right" evidence="12">
        <dbReference type="Rhea" id="RHEA:30752"/>
    </physiologicalReaction>
</comment>
<dbReference type="OMA" id="ARNSPQW"/>
<evidence type="ECO:0000256" key="3">
    <source>
        <dbReference type="ARBA" id="ARBA00022741"/>
    </source>
</evidence>
<dbReference type="EC" id="6.2.1.3" evidence="13"/>
<keyword evidence="13" id="KW-0443">Lipid metabolism</keyword>
<comment type="catalytic activity">
    <reaction evidence="8">
        <text>12-hydroxy-(5Z,8Z,10E,14Z)-eicosatetraenoate + ATP + CoA = 12-hydroxy-(5Z,8Z,10E,14Z)-eicosatetraenoyl-CoA + AMP + diphosphate</text>
        <dbReference type="Rhea" id="RHEA:52112"/>
        <dbReference type="ChEBI" id="CHEBI:30616"/>
        <dbReference type="ChEBI" id="CHEBI:33019"/>
        <dbReference type="ChEBI" id="CHEBI:57287"/>
        <dbReference type="ChEBI" id="CHEBI:90718"/>
        <dbReference type="ChEBI" id="CHEBI:136408"/>
        <dbReference type="ChEBI" id="CHEBI:456215"/>
    </reaction>
    <physiologicalReaction direction="left-to-right" evidence="8">
        <dbReference type="Rhea" id="RHEA:52113"/>
    </physiologicalReaction>
</comment>
<dbReference type="Pfam" id="PF00501">
    <property type="entry name" value="AMP-binding"/>
    <property type="match status" value="1"/>
</dbReference>
<evidence type="ECO:0000256" key="10">
    <source>
        <dbReference type="ARBA" id="ARBA00024548"/>
    </source>
</evidence>
<evidence type="ECO:0000256" key="8">
    <source>
        <dbReference type="ARBA" id="ARBA00024495"/>
    </source>
</evidence>
<dbReference type="KEGG" id="cbr:CBG_15311"/>
<comment type="similarity">
    <text evidence="1 13">Belongs to the ATP-dependent AMP-binding enzyme family.</text>
</comment>
<evidence type="ECO:0000256" key="2">
    <source>
        <dbReference type="ARBA" id="ARBA00022598"/>
    </source>
</evidence>
<protein>
    <recommendedName>
        <fullName evidence="13">Long-chain-fatty-acid--CoA ligase</fullName>
        <ecNumber evidence="13">6.2.1.3</ecNumber>
    </recommendedName>
</protein>
<evidence type="ECO:0000256" key="5">
    <source>
        <dbReference type="ARBA" id="ARBA00022840"/>
    </source>
</evidence>
<evidence type="ECO:0000313" key="15">
    <source>
        <dbReference type="EMBL" id="ULU03368.1"/>
    </source>
</evidence>
<comment type="catalytic activity">
    <reaction evidence="9">
        <text>15-hydroxy-(5Z,8Z,11Z,13E)-eicosatetraenoate + ATP + CoA = 15-hydroxy-(5Z,8Z,11Z,13E)-eicosatetraenoyl-CoA + AMP + diphosphate</text>
        <dbReference type="Rhea" id="RHEA:52116"/>
        <dbReference type="ChEBI" id="CHEBI:30616"/>
        <dbReference type="ChEBI" id="CHEBI:33019"/>
        <dbReference type="ChEBI" id="CHEBI:57287"/>
        <dbReference type="ChEBI" id="CHEBI:78832"/>
        <dbReference type="ChEBI" id="CHEBI:136409"/>
        <dbReference type="ChEBI" id="CHEBI:456215"/>
    </reaction>
    <physiologicalReaction direction="left-to-right" evidence="9">
        <dbReference type="Rhea" id="RHEA:52117"/>
    </physiologicalReaction>
</comment>
<comment type="catalytic activity">
    <reaction evidence="10">
        <text>(5Z,8Z,11Z,14Z)-eicosatetraenoate + ATP + CoA = (5Z,8Z,11Z,14Z)-eicosatetraenoyl-CoA + AMP + diphosphate</text>
        <dbReference type="Rhea" id="RHEA:19713"/>
        <dbReference type="ChEBI" id="CHEBI:30616"/>
        <dbReference type="ChEBI" id="CHEBI:32395"/>
        <dbReference type="ChEBI" id="CHEBI:33019"/>
        <dbReference type="ChEBI" id="CHEBI:57287"/>
        <dbReference type="ChEBI" id="CHEBI:57368"/>
        <dbReference type="ChEBI" id="CHEBI:456215"/>
        <dbReference type="EC" id="6.2.1.15"/>
    </reaction>
    <physiologicalReaction direction="left-to-right" evidence="10">
        <dbReference type="Rhea" id="RHEA:19714"/>
    </physiologicalReaction>
</comment>
<dbReference type="EMBL" id="CP090893">
    <property type="protein sequence ID" value="ULU03368.1"/>
    <property type="molecule type" value="Genomic_DNA"/>
</dbReference>
<accession>A0AAE9ISH7</accession>
<dbReference type="GO" id="GO:0047676">
    <property type="term" value="F:arachidonate-CoA ligase activity"/>
    <property type="evidence" value="ECO:0007669"/>
    <property type="project" value="UniProtKB-EC"/>
</dbReference>
<dbReference type="Gene3D" id="3.40.50.12780">
    <property type="entry name" value="N-terminal domain of ligase-like"/>
    <property type="match status" value="1"/>
</dbReference>
<comment type="catalytic activity">
    <reaction evidence="6">
        <text>5-hydroxy-(6E,8Z,11Z,14Z)-eicosatetraenoate + ATP + CoA = 5-hydroxy-(6E,8Z,11Z,14Z)-eicosatetraenoyl-CoA + AMP + diphosphate</text>
        <dbReference type="Rhea" id="RHEA:52108"/>
        <dbReference type="ChEBI" id="CHEBI:30616"/>
        <dbReference type="ChEBI" id="CHEBI:33019"/>
        <dbReference type="ChEBI" id="CHEBI:57287"/>
        <dbReference type="ChEBI" id="CHEBI:65341"/>
        <dbReference type="ChEBI" id="CHEBI:136407"/>
        <dbReference type="ChEBI" id="CHEBI:456215"/>
    </reaction>
    <physiologicalReaction direction="left-to-right" evidence="6">
        <dbReference type="Rhea" id="RHEA:52109"/>
    </physiologicalReaction>
</comment>
<evidence type="ECO:0000256" key="12">
    <source>
        <dbReference type="ARBA" id="ARBA00049139"/>
    </source>
</evidence>
<gene>
    <name evidence="15" type="ORF">L3Y34_002734</name>
</gene>
<keyword evidence="5 13" id="KW-0067">ATP-binding</keyword>
<keyword evidence="4 13" id="KW-0276">Fatty acid metabolism</keyword>
<dbReference type="GO" id="GO:0005524">
    <property type="term" value="F:ATP binding"/>
    <property type="evidence" value="ECO:0007669"/>
    <property type="project" value="UniProtKB-KW"/>
</dbReference>
<reference evidence="15 16" key="1">
    <citation type="submission" date="2022-05" db="EMBL/GenBank/DDBJ databases">
        <title>Chromosome-level reference genomes for two strains of Caenorhabditis briggsae: an improved platform for comparative genomics.</title>
        <authorList>
            <person name="Stevens L."/>
            <person name="Andersen E.C."/>
        </authorList>
    </citation>
    <scope>NUCLEOTIDE SEQUENCE [LARGE SCALE GENOMIC DNA]</scope>
    <source>
        <strain evidence="15">QX1410_ONT</strain>
        <tissue evidence="15">Whole-organism</tissue>
    </source>
</reference>
<dbReference type="PROSITE" id="PS00455">
    <property type="entry name" value="AMP_BINDING"/>
    <property type="match status" value="1"/>
</dbReference>
<dbReference type="InterPro" id="IPR045311">
    <property type="entry name" value="LC-FACS_euk"/>
</dbReference>
<dbReference type="Proteomes" id="UP000827892">
    <property type="component" value="Chromosome III"/>
</dbReference>
<evidence type="ECO:0000259" key="14">
    <source>
        <dbReference type="Pfam" id="PF00501"/>
    </source>
</evidence>
<dbReference type="PANTHER" id="PTHR43272:SF43">
    <property type="entry name" value="LONG-CHAIN-FATTY-ACID--COA LIGASE"/>
    <property type="match status" value="1"/>
</dbReference>
<comment type="catalytic activity">
    <reaction evidence="11">
        <text>(E)-hexadec-2-enoate + ATP + CoA = (2E)-hexadecenoyl-CoA + AMP + diphosphate</text>
        <dbReference type="Rhea" id="RHEA:36139"/>
        <dbReference type="ChEBI" id="CHEBI:30616"/>
        <dbReference type="ChEBI" id="CHEBI:33019"/>
        <dbReference type="ChEBI" id="CHEBI:57287"/>
        <dbReference type="ChEBI" id="CHEBI:61526"/>
        <dbReference type="ChEBI" id="CHEBI:72745"/>
        <dbReference type="ChEBI" id="CHEBI:456215"/>
    </reaction>
    <physiologicalReaction direction="left-to-right" evidence="11">
        <dbReference type="Rhea" id="RHEA:36140"/>
    </physiologicalReaction>
</comment>
<name>A0AAE9ISH7_CAEBR</name>
<evidence type="ECO:0000256" key="9">
    <source>
        <dbReference type="ARBA" id="ARBA00024532"/>
    </source>
</evidence>
<sequence length="686" mass="76042">MTNETALTLAAAFIGSSYFLYCKLLKSQKLSLPNGLSVDKQAVEVKGQPGVWKSALMENENDDVLTRFYPEVATIHDVFLKGKKESKGGACVGTRASATSEYDFLSYDEVHDKAQKLSMALIHEFGLKPGNTTNIGIYARNSPQWLISALACIEQSMVVVPLYDTLGAEAASFIVSQAEIEVVIVDNFKKAECLIQNREKMPTLKHVIVIDSAELVEGMTTFDTIRLESFDNAITLGSQYEFTNNLPKPEDTYIICYTSGTTGTPKGVMLTHENIVANISGFLKILFAFQPSMIDATQVHISYLPLSHMMEQLTHWTLLGFGSKIGYFRGSIQGLTDDIKSLKPTVFPVVPRLLNRLYDAITSKVQQQGFMAKLVYNIAFARKLKQVRAGKVGRDTIWDRLVFRKIQEQIGGKVDLMVTGSAPISSTVLETCRVTLGATIVEGYGQTECTALATFTWMGDPSTGHCGAPAPCALVKLGDVPDLNYYAKDGKGEIRIKGPCVTKGYYKDPERTAELFDEEGFLQTGDIGEMLPNGTIRIIDRKKHIFKLAQGEYVAPEKIEQVYIRTPVAQQVYVDGDSLERWLIAVVVPEPDVIMEWNEKQGAGSRTIEEICQDEKAKEFVLSELHAIGKANKLNSIEQVKKVILTSDAFTVENGLLTPTLKAKRPQLRLKYKDGMAKVYKQFPNL</sequence>
<evidence type="ECO:0000256" key="1">
    <source>
        <dbReference type="ARBA" id="ARBA00006432"/>
    </source>
</evidence>
<feature type="domain" description="AMP-dependent synthetase/ligase" evidence="14">
    <location>
        <begin position="100"/>
        <end position="506"/>
    </location>
</feature>